<proteinExistence type="inferred from homology"/>
<keyword evidence="2" id="KW-0472">Membrane</keyword>
<comment type="caution">
    <text evidence="3">The sequence shown here is derived from an EMBL/GenBank/DDBJ whole genome shotgun (WGS) entry which is preliminary data.</text>
</comment>
<feature type="transmembrane region" description="Helical" evidence="2">
    <location>
        <begin position="84"/>
        <end position="105"/>
    </location>
</feature>
<gene>
    <name evidence="3" type="ORF">PMEA_00004809</name>
</gene>
<evidence type="ECO:0000256" key="2">
    <source>
        <dbReference type="SAM" id="Phobius"/>
    </source>
</evidence>
<dbReference type="Proteomes" id="UP001159428">
    <property type="component" value="Unassembled WGS sequence"/>
</dbReference>
<sequence length="561" mass="63430">ISKSTLVADIQCCQFVVMASFWMLGGRVVFVVLLLSQGGFFFAYSIKYKVAAWAPIVQAVLFAITAIVWLALICKKAKLSRLFYVWVSYVITLVANIGILFGTIGDKLDSEKFLGPNVLKGVLCVTPPLLLLLLHNANDLDRSDERKDLVSRLSYQMAIDLFDVVDMIDIVLEDKRHGSANCSCTNTIIKETNLTSATSSLKTIPESFGIVMVTVASLSLLMSLWQLFENKLSTDDTKIRFRATVLRNLVEIALVNFVFLIIRLVVYAEYRRDESIFIAKNIISIVLSILEINAHCETHSVRFWSELCKSCFGLRVAYSLASYPAEYESEDDFYGLVLLYGPAMCLWLYIMWDDKHLPWLFAVWICYILGFVIFILIIFGGDKPIEDKLDKAKFFGPNNLKMTLCLAPVILLLLLSTGTDSNRYRDQIWQISLRMALDLFDGVEMLEVIIEENEVSHGVPKPFEKAILAFVCISFIFSPLQLVEIKSRTSNRWGFLRRCREGLRTALQIICVNCVFLGLRMYLWRGYGKDASIFIAKNAIVICLGLFEVCSIGKCCGCDGY</sequence>
<dbReference type="AlphaFoldDB" id="A0AAU9WEL4"/>
<keyword evidence="2" id="KW-0812">Transmembrane</keyword>
<comment type="similarity">
    <text evidence="1">Belongs to the TMEM121 family.</text>
</comment>
<feature type="non-terminal residue" evidence="3">
    <location>
        <position position="1"/>
    </location>
</feature>
<reference evidence="3 4" key="1">
    <citation type="submission" date="2022-05" db="EMBL/GenBank/DDBJ databases">
        <authorList>
            <consortium name="Genoscope - CEA"/>
            <person name="William W."/>
        </authorList>
    </citation>
    <scope>NUCLEOTIDE SEQUENCE [LARGE SCALE GENOMIC DNA]</scope>
</reference>
<accession>A0AAU9WEL4</accession>
<feature type="transmembrane region" description="Helical" evidence="2">
    <location>
        <begin position="333"/>
        <end position="352"/>
    </location>
</feature>
<dbReference type="InterPro" id="IPR032776">
    <property type="entry name" value="CECR6/TMEM121"/>
</dbReference>
<keyword evidence="4" id="KW-1185">Reference proteome</keyword>
<dbReference type="PANTHER" id="PTHR47399:SF1">
    <property type="entry name" value="TRANSMEMBRANE PROTEIN 121B"/>
    <property type="match status" value="1"/>
</dbReference>
<feature type="transmembrane region" description="Helical" evidence="2">
    <location>
        <begin position="358"/>
        <end position="379"/>
    </location>
</feature>
<protein>
    <submittedName>
        <fullName evidence="3">Uncharacterized protein</fullName>
    </submittedName>
</protein>
<evidence type="ECO:0000256" key="1">
    <source>
        <dbReference type="ARBA" id="ARBA00007711"/>
    </source>
</evidence>
<evidence type="ECO:0000313" key="4">
    <source>
        <dbReference type="Proteomes" id="UP001159428"/>
    </source>
</evidence>
<feature type="transmembrane region" description="Helical" evidence="2">
    <location>
        <begin position="400"/>
        <end position="419"/>
    </location>
</feature>
<name>A0AAU9WEL4_9CNID</name>
<feature type="transmembrane region" description="Helical" evidence="2">
    <location>
        <begin position="28"/>
        <end position="46"/>
    </location>
</feature>
<feature type="transmembrane region" description="Helical" evidence="2">
    <location>
        <begin position="52"/>
        <end position="72"/>
    </location>
</feature>
<dbReference type="Pfam" id="PF14997">
    <property type="entry name" value="CECR6_TMEM121"/>
    <property type="match status" value="2"/>
</dbReference>
<feature type="transmembrane region" description="Helical" evidence="2">
    <location>
        <begin position="248"/>
        <end position="266"/>
    </location>
</feature>
<dbReference type="PANTHER" id="PTHR47399">
    <property type="entry name" value="TRANSMEMBRANE PROTEIN 121B"/>
    <property type="match status" value="1"/>
</dbReference>
<organism evidence="3 4">
    <name type="scientific">Pocillopora meandrina</name>
    <dbReference type="NCBI Taxonomy" id="46732"/>
    <lineage>
        <taxon>Eukaryota</taxon>
        <taxon>Metazoa</taxon>
        <taxon>Cnidaria</taxon>
        <taxon>Anthozoa</taxon>
        <taxon>Hexacorallia</taxon>
        <taxon>Scleractinia</taxon>
        <taxon>Astrocoeniina</taxon>
        <taxon>Pocilloporidae</taxon>
        <taxon>Pocillopora</taxon>
    </lineage>
</organism>
<feature type="transmembrane region" description="Helical" evidence="2">
    <location>
        <begin position="208"/>
        <end position="228"/>
    </location>
</feature>
<dbReference type="EMBL" id="CALNXJ010000013">
    <property type="protein sequence ID" value="CAH3111954.1"/>
    <property type="molecule type" value="Genomic_DNA"/>
</dbReference>
<feature type="transmembrane region" description="Helical" evidence="2">
    <location>
        <begin position="506"/>
        <end position="524"/>
    </location>
</feature>
<evidence type="ECO:0000313" key="3">
    <source>
        <dbReference type="EMBL" id="CAH3111954.1"/>
    </source>
</evidence>
<keyword evidence="2" id="KW-1133">Transmembrane helix</keyword>
<dbReference type="InterPro" id="IPR026624">
    <property type="entry name" value="CECR6"/>
</dbReference>